<evidence type="ECO:0000256" key="1">
    <source>
        <dbReference type="SAM" id="MobiDB-lite"/>
    </source>
</evidence>
<keyword evidence="2" id="KW-0732">Signal</keyword>
<protein>
    <submittedName>
        <fullName evidence="4">Outer membrane beta-barrel protein</fullName>
    </submittedName>
</protein>
<feature type="compositionally biased region" description="Polar residues" evidence="1">
    <location>
        <begin position="419"/>
        <end position="428"/>
    </location>
</feature>
<feature type="region of interest" description="Disordered" evidence="1">
    <location>
        <begin position="401"/>
        <end position="428"/>
    </location>
</feature>
<feature type="compositionally biased region" description="Low complexity" evidence="1">
    <location>
        <begin position="402"/>
        <end position="414"/>
    </location>
</feature>
<name>A0ABS9J0U0_9FLAO</name>
<dbReference type="Pfam" id="PF14905">
    <property type="entry name" value="OMP_b-brl_3"/>
    <property type="match status" value="1"/>
</dbReference>
<feature type="signal peptide" evidence="2">
    <location>
        <begin position="1"/>
        <end position="19"/>
    </location>
</feature>
<dbReference type="InterPro" id="IPR008969">
    <property type="entry name" value="CarboxyPept-like_regulatory"/>
</dbReference>
<accession>A0ABS9J0U0</accession>
<organism evidence="4 5">
    <name type="scientific">Joostella atrarenae</name>
    <dbReference type="NCBI Taxonomy" id="679257"/>
    <lineage>
        <taxon>Bacteria</taxon>
        <taxon>Pseudomonadati</taxon>
        <taxon>Bacteroidota</taxon>
        <taxon>Flavobacteriia</taxon>
        <taxon>Flavobacteriales</taxon>
        <taxon>Flavobacteriaceae</taxon>
        <taxon>Joostella</taxon>
    </lineage>
</organism>
<gene>
    <name evidence="4" type="ORF">JM658_04090</name>
</gene>
<feature type="chain" id="PRO_5045601541" evidence="2">
    <location>
        <begin position="20"/>
        <end position="922"/>
    </location>
</feature>
<evidence type="ECO:0000313" key="4">
    <source>
        <dbReference type="EMBL" id="MCF8713999.1"/>
    </source>
</evidence>
<sequence>MKKQLALLFFLVTTFYSYSQEYEVTGKVIDETTKEPLEASTIYAETIKDSTMVSYTISDQTGSFVLDLNSAQKKLNLYIIYNGYSPVKKTITLDKKIIALGEIALALQAEQLEGVSVVGERIPITIKKDTLEFNADSFKTRPDANVEDVLKKLPGVEVDTDGKITVNGKEVNKVLVNGQVFFSDDPKVATKSLPKEIIDKIQISDTKSKTQEFTGDEGDGENKTINITIKKDKNKGYMGRASLGYGTDERYQVNGLLNYFKNKERISFIASSNNINNAGFSFDEVYDMVGNTRGGYSTLTDNGLINSYGRGITTSSTVGASYANAEKDAYELSANYFFAYSDSYNDQKTSRENLLPEGSFFTNSESRFDGSTNSNSGSANLEFDIDETLRISLDPSLNVTRTNSMDTSMTNSTDVDGELSNSNETQTLDDGLQRSFSNSLNIIKKLDTLGKFVRVTFSNNNSKNENESNFQSTREVFGDDPTLESVNQFTETDNRTDSYQVGVSYRQPLGNQFFLDFGYDYEDKKQRNENDVLDFNENTLAYDDFNDDLSTNFEFSNTQQRPSFGIRRDGEKWRWRVGADYALTDIDNQDYLHEGTFERSYENLLLSASSSYRFSQNSRFRVNYRTNIDVPSVGQLQPVINISNPLNIRQGNPDLDVSKTHRLSLNFNNFNWRERTGVFLYAGGEIQDDKVVSVTTTDENLLRTTTYTNVNGNYNTYLGFGYSKQIKKDTTYTIKLNFRPNMSYSKDVSFSNGQELTSKQFSITPRISTTFNYLELIEIEPGYDISYNNTKYNIDRLDDVEFISHTATFRTTTYWPENVVWGNDINYNYNGNVSDEFDKDALFWNMSLGYQFFKKKATFKVLAYDLLNQNNNVRRTTGADYIQDYQSTVLTQYFMASLSFKFDQFGGKPGPGGGRGGRHIRM</sequence>
<dbReference type="PANTHER" id="PTHR40980:SF4">
    <property type="entry name" value="TONB-DEPENDENT RECEPTOR-LIKE BETA-BARREL DOMAIN-CONTAINING PROTEIN"/>
    <property type="match status" value="1"/>
</dbReference>
<reference evidence="4 5" key="1">
    <citation type="submission" date="2021-01" db="EMBL/GenBank/DDBJ databases">
        <title>Genome sequencing of Joostella atrarenae M1-2 (= KCTC 23194).</title>
        <authorList>
            <person name="Zakaria M.R."/>
            <person name="Lam M.Q."/>
            <person name="Chong C.S."/>
        </authorList>
    </citation>
    <scope>NUCLEOTIDE SEQUENCE [LARGE SCALE GENOMIC DNA]</scope>
    <source>
        <strain evidence="4 5">M1-2</strain>
    </source>
</reference>
<evidence type="ECO:0000259" key="3">
    <source>
        <dbReference type="Pfam" id="PF14905"/>
    </source>
</evidence>
<dbReference type="SUPFAM" id="SSF56935">
    <property type="entry name" value="Porins"/>
    <property type="match status" value="1"/>
</dbReference>
<dbReference type="SUPFAM" id="SSF49464">
    <property type="entry name" value="Carboxypeptidase regulatory domain-like"/>
    <property type="match status" value="1"/>
</dbReference>
<proteinExistence type="predicted"/>
<dbReference type="InterPro" id="IPR041700">
    <property type="entry name" value="OMP_b-brl_3"/>
</dbReference>
<feature type="domain" description="Outer membrane protein beta-barrel" evidence="3">
    <location>
        <begin position="444"/>
        <end position="772"/>
    </location>
</feature>
<evidence type="ECO:0000313" key="5">
    <source>
        <dbReference type="Proteomes" id="UP000829517"/>
    </source>
</evidence>
<evidence type="ECO:0000256" key="2">
    <source>
        <dbReference type="SAM" id="SignalP"/>
    </source>
</evidence>
<keyword evidence="5" id="KW-1185">Reference proteome</keyword>
<dbReference type="PANTHER" id="PTHR40980">
    <property type="entry name" value="PLUG DOMAIN-CONTAINING PROTEIN"/>
    <property type="match status" value="1"/>
</dbReference>
<comment type="caution">
    <text evidence="4">The sequence shown here is derived from an EMBL/GenBank/DDBJ whole genome shotgun (WGS) entry which is preliminary data.</text>
</comment>
<dbReference type="Proteomes" id="UP000829517">
    <property type="component" value="Unassembled WGS sequence"/>
</dbReference>
<dbReference type="EMBL" id="JAETXX010000001">
    <property type="protein sequence ID" value="MCF8713999.1"/>
    <property type="molecule type" value="Genomic_DNA"/>
</dbReference>
<dbReference type="RefSeq" id="WP_236957956.1">
    <property type="nucleotide sequence ID" value="NZ_JAETXX010000001.1"/>
</dbReference>